<dbReference type="InterPro" id="IPR046335">
    <property type="entry name" value="LacI/GalR-like_sensor"/>
</dbReference>
<sequence>MVTRNDVARHAGVSVAVVSYVLNNKSIVKEETRLRVLRAMEELNYQPNLTARSLKTKRSGQLGVLTNFIGNPFEAGILLHLEEAARQYGYMITYHTYRDEHAEVLKAQLAGRVDGIILLGQSLPDDLLDTFNKRNIPLVSIMKPAHLEIPLTYVDVDWQAAYGKIFRLLKQQGHSEIALMSHGNSLNPLQARMASAIHLLETDESFRHMKYQVLEGRGRYENAYHAIMQLSEPHFTAILCANDLMAIGTIAACRDKGWRVPNELAVIGSENILMVGETNPPIAAVEYPRIQAANMAVEKLIQLIGGHHGDVESDLIQADFISRPSLGRDQE</sequence>
<dbReference type="GO" id="GO:0003677">
    <property type="term" value="F:DNA binding"/>
    <property type="evidence" value="ECO:0007669"/>
    <property type="project" value="UniProtKB-KW"/>
</dbReference>
<dbReference type="InterPro" id="IPR028082">
    <property type="entry name" value="Peripla_BP_I"/>
</dbReference>
<dbReference type="Gene3D" id="1.10.260.40">
    <property type="entry name" value="lambda repressor-like DNA-binding domains"/>
    <property type="match status" value="1"/>
</dbReference>
<dbReference type="PROSITE" id="PS50932">
    <property type="entry name" value="HTH_LACI_2"/>
    <property type="match status" value="1"/>
</dbReference>
<dbReference type="SUPFAM" id="SSF53822">
    <property type="entry name" value="Periplasmic binding protein-like I"/>
    <property type="match status" value="1"/>
</dbReference>
<protein>
    <submittedName>
        <fullName evidence="5">DNA-binding LacI/PurR family transcriptional regulator</fullName>
    </submittedName>
</protein>
<gene>
    <name evidence="5" type="ORF">J2736_001972</name>
</gene>
<accession>A0ABU1NTH0</accession>
<dbReference type="SUPFAM" id="SSF47413">
    <property type="entry name" value="lambda repressor-like DNA-binding domains"/>
    <property type="match status" value="1"/>
</dbReference>
<dbReference type="RefSeq" id="WP_310225883.1">
    <property type="nucleotide sequence ID" value="NZ_JAVDSB010000002.1"/>
</dbReference>
<keyword evidence="2 5" id="KW-0238">DNA-binding</keyword>
<dbReference type="Proteomes" id="UP001267290">
    <property type="component" value="Unassembled WGS sequence"/>
</dbReference>
<keyword evidence="3" id="KW-0804">Transcription</keyword>
<keyword evidence="6" id="KW-1185">Reference proteome</keyword>
<dbReference type="PANTHER" id="PTHR30146">
    <property type="entry name" value="LACI-RELATED TRANSCRIPTIONAL REPRESSOR"/>
    <property type="match status" value="1"/>
</dbReference>
<dbReference type="InterPro" id="IPR010982">
    <property type="entry name" value="Lambda_DNA-bd_dom_sf"/>
</dbReference>
<dbReference type="EMBL" id="JAVDSB010000002">
    <property type="protein sequence ID" value="MDR6550785.1"/>
    <property type="molecule type" value="Genomic_DNA"/>
</dbReference>
<organism evidence="5 6">
    <name type="scientific">Paenibacillus qinlingensis</name>
    <dbReference type="NCBI Taxonomy" id="1837343"/>
    <lineage>
        <taxon>Bacteria</taxon>
        <taxon>Bacillati</taxon>
        <taxon>Bacillota</taxon>
        <taxon>Bacilli</taxon>
        <taxon>Bacillales</taxon>
        <taxon>Paenibacillaceae</taxon>
        <taxon>Paenibacillus</taxon>
    </lineage>
</organism>
<dbReference type="Gene3D" id="3.40.50.2300">
    <property type="match status" value="2"/>
</dbReference>
<evidence type="ECO:0000256" key="2">
    <source>
        <dbReference type="ARBA" id="ARBA00023125"/>
    </source>
</evidence>
<dbReference type="Pfam" id="PF00356">
    <property type="entry name" value="LacI"/>
    <property type="match status" value="1"/>
</dbReference>
<evidence type="ECO:0000313" key="5">
    <source>
        <dbReference type="EMBL" id="MDR6550785.1"/>
    </source>
</evidence>
<name>A0ABU1NTH0_9BACL</name>
<dbReference type="SMART" id="SM00354">
    <property type="entry name" value="HTH_LACI"/>
    <property type="match status" value="1"/>
</dbReference>
<evidence type="ECO:0000256" key="3">
    <source>
        <dbReference type="ARBA" id="ARBA00023163"/>
    </source>
</evidence>
<evidence type="ECO:0000259" key="4">
    <source>
        <dbReference type="PROSITE" id="PS50932"/>
    </source>
</evidence>
<dbReference type="InterPro" id="IPR000843">
    <property type="entry name" value="HTH_LacI"/>
</dbReference>
<feature type="domain" description="HTH lacI-type" evidence="4">
    <location>
        <begin position="2"/>
        <end position="56"/>
    </location>
</feature>
<keyword evidence="1" id="KW-0805">Transcription regulation</keyword>
<dbReference type="CDD" id="cd01392">
    <property type="entry name" value="HTH_LacI"/>
    <property type="match status" value="1"/>
</dbReference>
<dbReference type="PANTHER" id="PTHR30146:SF109">
    <property type="entry name" value="HTH-TYPE TRANSCRIPTIONAL REGULATOR GALS"/>
    <property type="match status" value="1"/>
</dbReference>
<proteinExistence type="predicted"/>
<evidence type="ECO:0000256" key="1">
    <source>
        <dbReference type="ARBA" id="ARBA00023015"/>
    </source>
</evidence>
<dbReference type="Pfam" id="PF13377">
    <property type="entry name" value="Peripla_BP_3"/>
    <property type="match status" value="1"/>
</dbReference>
<comment type="caution">
    <text evidence="5">The sequence shown here is derived from an EMBL/GenBank/DDBJ whole genome shotgun (WGS) entry which is preliminary data.</text>
</comment>
<reference evidence="5 6" key="1">
    <citation type="submission" date="2023-07" db="EMBL/GenBank/DDBJ databases">
        <title>Sorghum-associated microbial communities from plants grown in Nebraska, USA.</title>
        <authorList>
            <person name="Schachtman D."/>
        </authorList>
    </citation>
    <scope>NUCLEOTIDE SEQUENCE [LARGE SCALE GENOMIC DNA]</scope>
    <source>
        <strain evidence="5 6">CC258</strain>
    </source>
</reference>
<evidence type="ECO:0000313" key="6">
    <source>
        <dbReference type="Proteomes" id="UP001267290"/>
    </source>
</evidence>
<dbReference type="CDD" id="cd06267">
    <property type="entry name" value="PBP1_LacI_sugar_binding-like"/>
    <property type="match status" value="1"/>
</dbReference>